<accession>A0A4P8XX25</accession>
<evidence type="ECO:0000256" key="3">
    <source>
        <dbReference type="ARBA" id="ARBA00007171"/>
    </source>
</evidence>
<keyword evidence="8 11" id="KW-1133">Transmembrane helix</keyword>
<evidence type="ECO:0000256" key="9">
    <source>
        <dbReference type="ARBA" id="ARBA00023136"/>
    </source>
</evidence>
<evidence type="ECO:0000256" key="8">
    <source>
        <dbReference type="ARBA" id="ARBA00022989"/>
    </source>
</evidence>
<dbReference type="OrthoDB" id="9757901at2"/>
<dbReference type="SUPFAM" id="SSF56519">
    <property type="entry name" value="Penicillin binding protein dimerisation domain"/>
    <property type="match status" value="1"/>
</dbReference>
<dbReference type="PANTHER" id="PTHR30627">
    <property type="entry name" value="PEPTIDOGLYCAN D,D-TRANSPEPTIDASE"/>
    <property type="match status" value="1"/>
</dbReference>
<sequence>MENKLNRRGILVLVIAIVIFVGFMVRLFFWQVVDGEKYKEIAKNNSTYSLTSNRTRGEILTSDGKPLATNKTVYNVVLKKGYIDDNKLNDTIIKVLDLLKTRNEKWIDNLPISYKNNSYNFKNDDNSKKNLSYLKSKEFLGYLDIDKDDSADNFIEKLADRYDCKNIKNEEEKRNVISVRFNMEKSNFSTTNDYVLAENISNDMMQIVSENTQSMSGVEVDTEVERVYKNGTLAPHIVGTVGKINEEEYNENKGYELNDLIGKFGIEKAFESELRGEVGKAYVEKNSKGNVIGTVETENAKPGNTVWLTIDSGLQKVALESLEYNINQCHSLVANDCVAGGVVMLNVKDFSVLAAASFPTYDISKYSDYDYYTSLSNDETTPLYSRTFDGAFAPGSVFKPCVALAGLEEGKITKDSVITCTQDYDYYPTDIVKCMGYHGDTSLNKALAVSCNYYFAEVGRRLGINTIYSYAEKFGLGLPTGVEINESTGILAGRDSKSWTAGNTVQAAIGQSDNAFTPAQLATYVATIANNGTRLQTHLMKKITSYDRKKTIKENNESNVEVKSTLKVNEENLKAVQKGMWSVCNESDGTAYDVFSNYGVTVAGKTGTAENSGTDHTVFMCYAPYEKPEVAIAVVVEHGSMKKYSTDVAKALLDKYFYNKDYTPSEE</sequence>
<evidence type="ECO:0000256" key="1">
    <source>
        <dbReference type="ARBA" id="ARBA00004167"/>
    </source>
</evidence>
<dbReference type="GO" id="GO:0008360">
    <property type="term" value="P:regulation of cell shape"/>
    <property type="evidence" value="ECO:0007669"/>
    <property type="project" value="UniProtKB-KW"/>
</dbReference>
<dbReference type="InterPro" id="IPR050515">
    <property type="entry name" value="Beta-lactam/transpept"/>
</dbReference>
<evidence type="ECO:0000256" key="2">
    <source>
        <dbReference type="ARBA" id="ARBA00004236"/>
    </source>
</evidence>
<comment type="subcellular location">
    <subcellularLocation>
        <location evidence="2">Cell membrane</location>
    </subcellularLocation>
    <subcellularLocation>
        <location evidence="1">Membrane</location>
        <topology evidence="1">Single-pass membrane protein</topology>
    </subcellularLocation>
</comment>
<dbReference type="InterPro" id="IPR036138">
    <property type="entry name" value="PBP_dimer_sf"/>
</dbReference>
<dbReference type="GO" id="GO:0008658">
    <property type="term" value="F:penicillin binding"/>
    <property type="evidence" value="ECO:0007669"/>
    <property type="project" value="InterPro"/>
</dbReference>
<dbReference type="Proteomes" id="UP000301475">
    <property type="component" value="Chromosome"/>
</dbReference>
<feature type="domain" description="Penicillin-binding protein dimerisation" evidence="13">
    <location>
        <begin position="55"/>
        <end position="295"/>
    </location>
</feature>
<keyword evidence="5 11" id="KW-0812">Transmembrane</keyword>
<evidence type="ECO:0000256" key="7">
    <source>
        <dbReference type="ARBA" id="ARBA00022984"/>
    </source>
</evidence>
<dbReference type="AlphaFoldDB" id="A0A4P8XX25"/>
<keyword evidence="6" id="KW-0133">Cell shape</keyword>
<dbReference type="Gene3D" id="3.90.1310.10">
    <property type="entry name" value="Penicillin-binding protein 2a (Domain 2)"/>
    <property type="match status" value="1"/>
</dbReference>
<dbReference type="Gene3D" id="3.40.710.10">
    <property type="entry name" value="DD-peptidase/beta-lactamase superfamily"/>
    <property type="match status" value="1"/>
</dbReference>
<dbReference type="KEGG" id="ruj:E5Z56_04660"/>
<dbReference type="InterPro" id="IPR012338">
    <property type="entry name" value="Beta-lactam/transpept-like"/>
</dbReference>
<gene>
    <name evidence="14" type="ORF">E5Z56_04660</name>
</gene>
<keyword evidence="10" id="KW-0961">Cell wall biogenesis/degradation</keyword>
<dbReference type="EMBL" id="CP039381">
    <property type="protein sequence ID" value="QCT06699.1"/>
    <property type="molecule type" value="Genomic_DNA"/>
</dbReference>
<evidence type="ECO:0000313" key="14">
    <source>
        <dbReference type="EMBL" id="QCT06699.1"/>
    </source>
</evidence>
<evidence type="ECO:0000313" key="15">
    <source>
        <dbReference type="Proteomes" id="UP000301475"/>
    </source>
</evidence>
<evidence type="ECO:0000256" key="5">
    <source>
        <dbReference type="ARBA" id="ARBA00022692"/>
    </source>
</evidence>
<feature type="domain" description="Penicillin-binding protein transpeptidase" evidence="12">
    <location>
        <begin position="340"/>
        <end position="653"/>
    </location>
</feature>
<dbReference type="Gene3D" id="1.10.10.1230">
    <property type="entry name" value="Penicillin-binding protein, N-terminal non-catalytic domain, head sub-domain"/>
    <property type="match status" value="1"/>
</dbReference>
<keyword evidence="9 11" id="KW-0472">Membrane</keyword>
<protein>
    <submittedName>
        <fullName evidence="14">Penicillin-binding protein</fullName>
    </submittedName>
</protein>
<dbReference type="InterPro" id="IPR001460">
    <property type="entry name" value="PCN-bd_Tpept"/>
</dbReference>
<proteinExistence type="inferred from homology"/>
<reference evidence="14 15" key="1">
    <citation type="submission" date="2019-04" db="EMBL/GenBank/DDBJ databases">
        <authorList>
            <person name="Embree M."/>
            <person name="Gaffney J.R."/>
        </authorList>
    </citation>
    <scope>NUCLEOTIDE SEQUENCE [LARGE SCALE GENOMIC DNA]</scope>
    <source>
        <strain evidence="14 15">JE7A12</strain>
    </source>
</reference>
<dbReference type="Pfam" id="PF00905">
    <property type="entry name" value="Transpeptidase"/>
    <property type="match status" value="1"/>
</dbReference>
<keyword evidence="7" id="KW-0573">Peptidoglycan synthesis</keyword>
<dbReference type="PANTHER" id="PTHR30627:SF2">
    <property type="entry name" value="PEPTIDOGLYCAN D,D-TRANSPEPTIDASE MRDA"/>
    <property type="match status" value="1"/>
</dbReference>
<evidence type="ECO:0000256" key="4">
    <source>
        <dbReference type="ARBA" id="ARBA00022475"/>
    </source>
</evidence>
<keyword evidence="15" id="KW-1185">Reference proteome</keyword>
<dbReference type="GO" id="GO:0071972">
    <property type="term" value="F:peptidoglycan L,D-transpeptidase activity"/>
    <property type="evidence" value="ECO:0007669"/>
    <property type="project" value="TreeGrafter"/>
</dbReference>
<evidence type="ECO:0000256" key="10">
    <source>
        <dbReference type="ARBA" id="ARBA00023316"/>
    </source>
</evidence>
<comment type="similarity">
    <text evidence="3">Belongs to the transpeptidase family.</text>
</comment>
<evidence type="ECO:0000259" key="12">
    <source>
        <dbReference type="Pfam" id="PF00905"/>
    </source>
</evidence>
<name>A0A4P8XX25_9FIRM</name>
<dbReference type="RefSeq" id="WP_138156750.1">
    <property type="nucleotide sequence ID" value="NZ_CP039381.1"/>
</dbReference>
<organism evidence="14 15">
    <name type="scientific">Ruminococcus bovis</name>
    <dbReference type="NCBI Taxonomy" id="2564099"/>
    <lineage>
        <taxon>Bacteria</taxon>
        <taxon>Bacillati</taxon>
        <taxon>Bacillota</taxon>
        <taxon>Clostridia</taxon>
        <taxon>Eubacteriales</taxon>
        <taxon>Oscillospiraceae</taxon>
        <taxon>Ruminococcus</taxon>
    </lineage>
</organism>
<dbReference type="GO" id="GO:0005886">
    <property type="term" value="C:plasma membrane"/>
    <property type="evidence" value="ECO:0007669"/>
    <property type="project" value="UniProtKB-SubCell"/>
</dbReference>
<evidence type="ECO:0000256" key="11">
    <source>
        <dbReference type="SAM" id="Phobius"/>
    </source>
</evidence>
<evidence type="ECO:0000259" key="13">
    <source>
        <dbReference type="Pfam" id="PF03717"/>
    </source>
</evidence>
<dbReference type="GO" id="GO:0071555">
    <property type="term" value="P:cell wall organization"/>
    <property type="evidence" value="ECO:0007669"/>
    <property type="project" value="UniProtKB-KW"/>
</dbReference>
<dbReference type="InterPro" id="IPR005311">
    <property type="entry name" value="PBP_dimer"/>
</dbReference>
<dbReference type="Pfam" id="PF03717">
    <property type="entry name" value="PBP_dimer"/>
    <property type="match status" value="1"/>
</dbReference>
<evidence type="ECO:0000256" key="6">
    <source>
        <dbReference type="ARBA" id="ARBA00022960"/>
    </source>
</evidence>
<feature type="transmembrane region" description="Helical" evidence="11">
    <location>
        <begin position="9"/>
        <end position="30"/>
    </location>
</feature>
<keyword evidence="4" id="KW-1003">Cell membrane</keyword>
<dbReference type="SUPFAM" id="SSF56601">
    <property type="entry name" value="beta-lactamase/transpeptidase-like"/>
    <property type="match status" value="1"/>
</dbReference>
<dbReference type="GO" id="GO:0009252">
    <property type="term" value="P:peptidoglycan biosynthetic process"/>
    <property type="evidence" value="ECO:0007669"/>
    <property type="project" value="UniProtKB-KW"/>
</dbReference>